<comment type="caution">
    <text evidence="2">The sequence shown here is derived from an EMBL/GenBank/DDBJ whole genome shotgun (WGS) entry which is preliminary data.</text>
</comment>
<protein>
    <submittedName>
        <fullName evidence="2">Uncharacterized protein</fullName>
    </submittedName>
</protein>
<dbReference type="AlphaFoldDB" id="A0A3R8T049"/>
<dbReference type="RefSeq" id="WP_125244648.1">
    <property type="nucleotide sequence ID" value="NZ_RSED01000016.1"/>
</dbReference>
<keyword evidence="1" id="KW-0812">Transmembrane</keyword>
<evidence type="ECO:0000313" key="2">
    <source>
        <dbReference type="EMBL" id="RRS03012.1"/>
    </source>
</evidence>
<name>A0A3R8T049_9BURK</name>
<keyword evidence="1" id="KW-1133">Transmembrane helix</keyword>
<feature type="transmembrane region" description="Helical" evidence="1">
    <location>
        <begin position="49"/>
        <end position="73"/>
    </location>
</feature>
<keyword evidence="1" id="KW-0472">Membrane</keyword>
<dbReference type="EMBL" id="RSED01000016">
    <property type="protein sequence ID" value="RRS03012.1"/>
    <property type="molecule type" value="Genomic_DNA"/>
</dbReference>
<keyword evidence="3" id="KW-1185">Reference proteome</keyword>
<sequence length="262" mass="28492">MDRSTAAANATTSAAPRGSSAAQALGQLLGHRPPVLLDLRAACRRAYRVEVAVSAALTMASLVFGFLLLISALQPATAQDLHAPLLASGALAGVLLGIYLTWRRCRPQPGTGFRDTLESREIDIVRGVFRIHVYDRQTLARQSRCEIGFDRLVALCEVDQRHRLLPWPRRPMARLTLVERGTGLDGPRRAPLWAIHTAPAVRAAPRRKGAASAWDTARTAWVPPAEMHEVIQVFVACTGLHVRHAAIEPDTSSSSETLSISH</sequence>
<proteinExistence type="predicted"/>
<gene>
    <name evidence="2" type="ORF">EIP75_17890</name>
</gene>
<accession>A0A3R8T049</accession>
<dbReference type="Proteomes" id="UP000269265">
    <property type="component" value="Unassembled WGS sequence"/>
</dbReference>
<reference evidence="2 3" key="1">
    <citation type="submission" date="2018-12" db="EMBL/GenBank/DDBJ databases">
        <title>The whole draft genome of Aquabacterium sp. SJQ9.</title>
        <authorList>
            <person name="Sun L."/>
            <person name="Gao X."/>
            <person name="Chen W."/>
            <person name="Huang K."/>
        </authorList>
    </citation>
    <scope>NUCLEOTIDE SEQUENCE [LARGE SCALE GENOMIC DNA]</scope>
    <source>
        <strain evidence="2 3">SJQ9</strain>
    </source>
</reference>
<feature type="transmembrane region" description="Helical" evidence="1">
    <location>
        <begin position="85"/>
        <end position="102"/>
    </location>
</feature>
<evidence type="ECO:0000256" key="1">
    <source>
        <dbReference type="SAM" id="Phobius"/>
    </source>
</evidence>
<evidence type="ECO:0000313" key="3">
    <source>
        <dbReference type="Proteomes" id="UP000269265"/>
    </source>
</evidence>
<organism evidence="2 3">
    <name type="scientific">Aquabacterium soli</name>
    <dbReference type="NCBI Taxonomy" id="2493092"/>
    <lineage>
        <taxon>Bacteria</taxon>
        <taxon>Pseudomonadati</taxon>
        <taxon>Pseudomonadota</taxon>
        <taxon>Betaproteobacteria</taxon>
        <taxon>Burkholderiales</taxon>
        <taxon>Aquabacterium</taxon>
    </lineage>
</organism>